<dbReference type="Pfam" id="PF09339">
    <property type="entry name" value="HTH_IclR"/>
    <property type="match status" value="1"/>
</dbReference>
<evidence type="ECO:0000256" key="2">
    <source>
        <dbReference type="ARBA" id="ARBA00023125"/>
    </source>
</evidence>
<dbReference type="SUPFAM" id="SSF55781">
    <property type="entry name" value="GAF domain-like"/>
    <property type="match status" value="1"/>
</dbReference>
<dbReference type="InterPro" id="IPR050707">
    <property type="entry name" value="HTH_MetabolicPath_Reg"/>
</dbReference>
<dbReference type="InterPro" id="IPR005471">
    <property type="entry name" value="Tscrpt_reg_IclR_N"/>
</dbReference>
<reference evidence="6" key="1">
    <citation type="submission" date="2015-03" db="EMBL/GenBank/DDBJ databases">
        <authorList>
            <person name="Urmite Genomes"/>
        </authorList>
    </citation>
    <scope>NUCLEOTIDE SEQUENCE [LARGE SCALE GENOMIC DNA]</scope>
    <source>
        <strain evidence="6">Arc-Hr</strain>
    </source>
</reference>
<dbReference type="GO" id="GO:0003677">
    <property type="term" value="F:DNA binding"/>
    <property type="evidence" value="ECO:0007669"/>
    <property type="project" value="UniProtKB-KW"/>
</dbReference>
<dbReference type="AlphaFoldDB" id="A0A0D6JU60"/>
<dbReference type="Gene3D" id="1.10.10.10">
    <property type="entry name" value="Winged helix-like DNA-binding domain superfamily/Winged helix DNA-binding domain"/>
    <property type="match status" value="1"/>
</dbReference>
<name>A0A0D6JU60_9EURY</name>
<dbReference type="OrthoDB" id="14763at2157"/>
<organism evidence="5 6">
    <name type="scientific">Haloferax massiliensis</name>
    <dbReference type="NCBI Taxonomy" id="1476858"/>
    <lineage>
        <taxon>Archaea</taxon>
        <taxon>Methanobacteriati</taxon>
        <taxon>Methanobacteriota</taxon>
        <taxon>Stenosarchaea group</taxon>
        <taxon>Halobacteria</taxon>
        <taxon>Halobacteriales</taxon>
        <taxon>Haloferacaceae</taxon>
        <taxon>Haloferax</taxon>
    </lineage>
</organism>
<accession>A0A0D6JU60</accession>
<dbReference type="InterPro" id="IPR036388">
    <property type="entry name" value="WH-like_DNA-bd_sf"/>
</dbReference>
<evidence type="ECO:0000313" key="6">
    <source>
        <dbReference type="Proteomes" id="UP000198902"/>
    </source>
</evidence>
<dbReference type="InterPro" id="IPR036390">
    <property type="entry name" value="WH_DNA-bd_sf"/>
</dbReference>
<keyword evidence="1" id="KW-0805">Transcription regulation</keyword>
<evidence type="ECO:0000259" key="4">
    <source>
        <dbReference type="PROSITE" id="PS51078"/>
    </source>
</evidence>
<dbReference type="GO" id="GO:0003700">
    <property type="term" value="F:DNA-binding transcription factor activity"/>
    <property type="evidence" value="ECO:0007669"/>
    <property type="project" value="TreeGrafter"/>
</dbReference>
<dbReference type="GO" id="GO:0045892">
    <property type="term" value="P:negative regulation of DNA-templated transcription"/>
    <property type="evidence" value="ECO:0007669"/>
    <property type="project" value="TreeGrafter"/>
</dbReference>
<dbReference type="PROSITE" id="PS51078">
    <property type="entry name" value="ICLR_ED"/>
    <property type="match status" value="1"/>
</dbReference>
<keyword evidence="6" id="KW-1185">Reference proteome</keyword>
<feature type="domain" description="IclR-ED" evidence="4">
    <location>
        <begin position="67"/>
        <end position="251"/>
    </location>
</feature>
<dbReference type="Pfam" id="PF01614">
    <property type="entry name" value="IclR_C"/>
    <property type="match status" value="1"/>
</dbReference>
<dbReference type="RefSeq" id="WP_089780191.1">
    <property type="nucleotide sequence ID" value="NZ_CABLRR010000003.1"/>
</dbReference>
<evidence type="ECO:0000256" key="3">
    <source>
        <dbReference type="ARBA" id="ARBA00023163"/>
    </source>
</evidence>
<dbReference type="SMART" id="SM00346">
    <property type="entry name" value="HTH_ICLR"/>
    <property type="match status" value="1"/>
</dbReference>
<dbReference type="Proteomes" id="UP000198902">
    <property type="component" value="Unassembled WGS sequence"/>
</dbReference>
<dbReference type="PANTHER" id="PTHR30136">
    <property type="entry name" value="HELIX-TURN-HELIX TRANSCRIPTIONAL REGULATOR, ICLR FAMILY"/>
    <property type="match status" value="1"/>
</dbReference>
<keyword evidence="3" id="KW-0804">Transcription</keyword>
<gene>
    <name evidence="5" type="primary">kdgR_7</name>
    <name evidence="5" type="ORF">BN996_02905</name>
</gene>
<dbReference type="Gene3D" id="3.30.450.40">
    <property type="match status" value="1"/>
</dbReference>
<dbReference type="EMBL" id="CSTE01000003">
    <property type="protein sequence ID" value="CQR51952.1"/>
    <property type="molecule type" value="Genomic_DNA"/>
</dbReference>
<protein>
    <submittedName>
        <fullName evidence="5">Transcriptional regulator KdgR</fullName>
    </submittedName>
</protein>
<dbReference type="InterPro" id="IPR014757">
    <property type="entry name" value="Tscrpt_reg_IclR_C"/>
</dbReference>
<proteinExistence type="predicted"/>
<evidence type="ECO:0000256" key="1">
    <source>
        <dbReference type="ARBA" id="ARBA00023015"/>
    </source>
</evidence>
<sequence>MTSDVPVNAVKISLELVDLLRELDGAGVSEVAKRLDKPTSTIHDHLRTLEQQEYLVKEDDTYYVSTRFLQLGAHARSRQKVFKIARPEINELAQVTGEHANLMIEEHGVGVFLYRSRGPDAVRLDTHAGMRVPLQTTALGKSIMANRPREEVERILDRHGLEAVTDRSITDREELFDVLEQVRERGYSYDDEERVKGMRCVAAPILNEDDYAIAAVSVSGPKSRMREERFTEELPNQILKSANVIEVNLTYS</sequence>
<evidence type="ECO:0000313" key="5">
    <source>
        <dbReference type="EMBL" id="CQR51952.1"/>
    </source>
</evidence>
<dbReference type="InterPro" id="IPR029016">
    <property type="entry name" value="GAF-like_dom_sf"/>
</dbReference>
<keyword evidence="2" id="KW-0238">DNA-binding</keyword>
<dbReference type="SUPFAM" id="SSF46785">
    <property type="entry name" value="Winged helix' DNA-binding domain"/>
    <property type="match status" value="1"/>
</dbReference>
<dbReference type="PANTHER" id="PTHR30136:SF35">
    <property type="entry name" value="HTH-TYPE TRANSCRIPTIONAL REGULATOR RV1719"/>
    <property type="match status" value="1"/>
</dbReference>